<evidence type="ECO:0000313" key="1">
    <source>
        <dbReference type="EMBL" id="MDH0562493.1"/>
    </source>
</evidence>
<protein>
    <recommendedName>
        <fullName evidence="3">Lipoprotein</fullName>
    </recommendedName>
</protein>
<dbReference type="PROSITE" id="PS51257">
    <property type="entry name" value="PROKAR_LIPOPROTEIN"/>
    <property type="match status" value="1"/>
</dbReference>
<reference evidence="1" key="1">
    <citation type="submission" date="2022-09" db="EMBL/GenBank/DDBJ databases">
        <title>Intensive care unit water sources are persistently colonized with multi-drug resistant bacteria and are the site of extensive horizontal gene transfer of antibiotic resistance genes.</title>
        <authorList>
            <person name="Diorio-Toth L."/>
        </authorList>
    </citation>
    <scope>NUCLEOTIDE SEQUENCE</scope>
    <source>
        <strain evidence="1">GD04005</strain>
    </source>
</reference>
<proteinExistence type="predicted"/>
<gene>
    <name evidence="1" type="ORF">N7644_02235</name>
</gene>
<organism evidence="1 2">
    <name type="scientific">Acinetobacter courvalinii</name>
    <dbReference type="NCBI Taxonomy" id="280147"/>
    <lineage>
        <taxon>Bacteria</taxon>
        <taxon>Pseudomonadati</taxon>
        <taxon>Pseudomonadota</taxon>
        <taxon>Gammaproteobacteria</taxon>
        <taxon>Moraxellales</taxon>
        <taxon>Moraxellaceae</taxon>
        <taxon>Acinetobacter</taxon>
    </lineage>
</organism>
<accession>A0AA42L602</accession>
<sequence length="165" mass="19170">MSIIVRSSVLKFILLILISLGFSGCDFRKKNEIKILDNNKTIIKKFESDANYIFGDRIFDKHSFSSYNADRLIFQIQSDGDIGEMDFLNNIEPSLKEKGWLYKEKYKEAYIYCDKKTNQLELVPPVKLDTYSSTGEGQSLNQLVGYWNVGFIHSRHKRYVCNIDS</sequence>
<comment type="caution">
    <text evidence="1">The sequence shown here is derived from an EMBL/GenBank/DDBJ whole genome shotgun (WGS) entry which is preliminary data.</text>
</comment>
<dbReference type="EMBL" id="JAOEEO010000001">
    <property type="protein sequence ID" value="MDH0562493.1"/>
    <property type="molecule type" value="Genomic_DNA"/>
</dbReference>
<dbReference type="AlphaFoldDB" id="A0AA42L602"/>
<evidence type="ECO:0008006" key="3">
    <source>
        <dbReference type="Google" id="ProtNLM"/>
    </source>
</evidence>
<name>A0AA42L602_9GAMM</name>
<dbReference type="Proteomes" id="UP001159329">
    <property type="component" value="Unassembled WGS sequence"/>
</dbReference>
<evidence type="ECO:0000313" key="2">
    <source>
        <dbReference type="Proteomes" id="UP001159329"/>
    </source>
</evidence>
<dbReference type="RefSeq" id="WP_279694269.1">
    <property type="nucleotide sequence ID" value="NZ_JAOEEO010000001.1"/>
</dbReference>